<proteinExistence type="predicted"/>
<comment type="caution">
    <text evidence="1">The sequence shown here is derived from an EMBL/GenBank/DDBJ whole genome shotgun (WGS) entry which is preliminary data.</text>
</comment>
<evidence type="ECO:0000313" key="1">
    <source>
        <dbReference type="EMBL" id="MCO6044422.1"/>
    </source>
</evidence>
<dbReference type="EMBL" id="JAMXLR010000036">
    <property type="protein sequence ID" value="MCO6044422.1"/>
    <property type="molecule type" value="Genomic_DNA"/>
</dbReference>
<reference evidence="1" key="1">
    <citation type="submission" date="2022-06" db="EMBL/GenBank/DDBJ databases">
        <title>Aeoliella straminimaris, a novel planctomycete from sediments.</title>
        <authorList>
            <person name="Vitorino I.R."/>
            <person name="Lage O.M."/>
        </authorList>
    </citation>
    <scope>NUCLEOTIDE SEQUENCE</scope>
    <source>
        <strain evidence="1">ICT_H6.2</strain>
    </source>
</reference>
<gene>
    <name evidence="1" type="ORF">NG895_10945</name>
</gene>
<dbReference type="RefSeq" id="WP_252852524.1">
    <property type="nucleotide sequence ID" value="NZ_JAMXLR010000036.1"/>
</dbReference>
<accession>A0A9X2FAA7</accession>
<name>A0A9X2FAA7_9BACT</name>
<sequence>MSVSLIVTKSIDRDYNETGDSISDADWIAFIESDSALALRTEPFEATAPDGGVIRMSVPPGQSEMALNDGTRIPFLALSRGELSMRYHPDMEDVSNLVRQKVAQIAHHFNALITSDAGDEFLEW</sequence>
<dbReference type="AlphaFoldDB" id="A0A9X2FAA7"/>
<evidence type="ECO:0000313" key="2">
    <source>
        <dbReference type="Proteomes" id="UP001155241"/>
    </source>
</evidence>
<organism evidence="1 2">
    <name type="scientific">Aeoliella straminimaris</name>
    <dbReference type="NCBI Taxonomy" id="2954799"/>
    <lineage>
        <taxon>Bacteria</taxon>
        <taxon>Pseudomonadati</taxon>
        <taxon>Planctomycetota</taxon>
        <taxon>Planctomycetia</taxon>
        <taxon>Pirellulales</taxon>
        <taxon>Lacipirellulaceae</taxon>
        <taxon>Aeoliella</taxon>
    </lineage>
</organism>
<dbReference type="Proteomes" id="UP001155241">
    <property type="component" value="Unassembled WGS sequence"/>
</dbReference>
<protein>
    <submittedName>
        <fullName evidence="1">Uncharacterized protein</fullName>
    </submittedName>
</protein>
<keyword evidence="2" id="KW-1185">Reference proteome</keyword>